<reference evidence="1" key="1">
    <citation type="submission" date="2021-04" db="EMBL/GenBank/DDBJ databases">
        <title>Genome based classification of Actinospica acidithermotolerans sp. nov., an actinobacterium isolated from an Indonesian hot spring.</title>
        <authorList>
            <person name="Kusuma A.B."/>
            <person name="Putra K.E."/>
            <person name="Nafisah S."/>
            <person name="Loh J."/>
            <person name="Nouioui I."/>
            <person name="Goodfellow M."/>
        </authorList>
    </citation>
    <scope>NUCLEOTIDE SEQUENCE</scope>
    <source>
        <strain evidence="1">DSM 45618</strain>
    </source>
</reference>
<organism evidence="1 2">
    <name type="scientific">Actinocrinis puniceicyclus</name>
    <dbReference type="NCBI Taxonomy" id="977794"/>
    <lineage>
        <taxon>Bacteria</taxon>
        <taxon>Bacillati</taxon>
        <taxon>Actinomycetota</taxon>
        <taxon>Actinomycetes</taxon>
        <taxon>Catenulisporales</taxon>
        <taxon>Actinospicaceae</taxon>
        <taxon>Actinocrinis</taxon>
    </lineage>
</organism>
<proteinExistence type="predicted"/>
<comment type="caution">
    <text evidence="1">The sequence shown here is derived from an EMBL/GenBank/DDBJ whole genome shotgun (WGS) entry which is preliminary data.</text>
</comment>
<dbReference type="RefSeq" id="WP_211466698.1">
    <property type="nucleotide sequence ID" value="NZ_JAGSXH010000022.1"/>
</dbReference>
<dbReference type="AlphaFoldDB" id="A0A8J8BBK2"/>
<accession>A0A8J8BBK2</accession>
<evidence type="ECO:0000313" key="1">
    <source>
        <dbReference type="EMBL" id="MBS2963218.1"/>
    </source>
</evidence>
<dbReference type="Gene3D" id="3.20.20.80">
    <property type="entry name" value="Glycosidases"/>
    <property type="match status" value="1"/>
</dbReference>
<sequence length="239" mass="25848">MAGFDTASTVQNQVPAAINYWGKPAFWVRYFSPCYYTALNSDPVTECTAVWNGNSSSPRLGVISAPTQSRLNGTSSEGHADAQTFISSLISTYTSVGPLQLPANGVLYCWLDQEASTSLSLSYWNGWAGYVNGYAYAGGHPFHAALYCNPYAAPPNCSVIDSSSAVHCYAVWSSEPLRCSNTLANPPAWAAESCSGVTTMLWQYWDEGICYSTSANVDLDVGRPNTSYGNYCFYLSSKP</sequence>
<protein>
    <submittedName>
        <fullName evidence="1">Uncharacterized protein</fullName>
    </submittedName>
</protein>
<keyword evidence="2" id="KW-1185">Reference proteome</keyword>
<dbReference type="Proteomes" id="UP000677913">
    <property type="component" value="Unassembled WGS sequence"/>
</dbReference>
<dbReference type="EMBL" id="JAGSXH010000022">
    <property type="protein sequence ID" value="MBS2963218.1"/>
    <property type="molecule type" value="Genomic_DNA"/>
</dbReference>
<name>A0A8J8BBK2_9ACTN</name>
<gene>
    <name evidence="1" type="ORF">KGA66_09185</name>
</gene>
<evidence type="ECO:0000313" key="2">
    <source>
        <dbReference type="Proteomes" id="UP000677913"/>
    </source>
</evidence>